<dbReference type="STRING" id="30069.A0A182YSU0"/>
<evidence type="ECO:0000259" key="4">
    <source>
        <dbReference type="Pfam" id="PF26116"/>
    </source>
</evidence>
<dbReference type="AlphaFoldDB" id="A0A182YSU0"/>
<dbReference type="OMA" id="PIMEHEP"/>
<name>A0A182YSU0_ANOST</name>
<feature type="compositionally biased region" description="Low complexity" evidence="3">
    <location>
        <begin position="153"/>
        <end position="171"/>
    </location>
</feature>
<evidence type="ECO:0000313" key="5">
    <source>
        <dbReference type="EnsemblMetazoa" id="ASTEI11526-PA"/>
    </source>
</evidence>
<reference evidence="5" key="2">
    <citation type="submission" date="2020-05" db="UniProtKB">
        <authorList>
            <consortium name="EnsemblMetazoa"/>
        </authorList>
    </citation>
    <scope>IDENTIFICATION</scope>
    <source>
        <strain evidence="5">Indian</strain>
    </source>
</reference>
<proteinExistence type="inferred from homology"/>
<dbReference type="InterPro" id="IPR039102">
    <property type="entry name" value="FAM13"/>
</dbReference>
<evidence type="ECO:0000256" key="1">
    <source>
        <dbReference type="ARBA" id="ARBA00007549"/>
    </source>
</evidence>
<feature type="coiled-coil region" evidence="2">
    <location>
        <begin position="186"/>
        <end position="213"/>
    </location>
</feature>
<dbReference type="InterPro" id="IPR059029">
    <property type="entry name" value="FAM13A_dom"/>
</dbReference>
<dbReference type="EnsemblMetazoa" id="ASTEI11526-RA">
    <property type="protein sequence ID" value="ASTEI11526-PA"/>
    <property type="gene ID" value="ASTEI11526"/>
</dbReference>
<dbReference type="PANTHER" id="PTHR15904:SF17">
    <property type="entry name" value="RHO-GAP DOMAIN-CONTAINING PROTEIN"/>
    <property type="match status" value="1"/>
</dbReference>
<keyword evidence="6" id="KW-1185">Reference proteome</keyword>
<comment type="similarity">
    <text evidence="1">Belongs to the FAM13 family.</text>
</comment>
<dbReference type="PANTHER" id="PTHR15904">
    <property type="entry name" value="FAM13"/>
    <property type="match status" value="1"/>
</dbReference>
<dbReference type="Proteomes" id="UP000076408">
    <property type="component" value="Unassembled WGS sequence"/>
</dbReference>
<sequence>MITIRAVQDEAITRLTEKRDTDHRSENLEMLSSEQLTEEKASVQRALLYLESMYGRPASREERDAARPLYDRYRLIKRLVNRANSISGPCGVANSQMPTILEHEALAIVGTTTPSTDISPPSATSMIQSPTDTTTASSTTTTTGQLSADDSEGNNTGGTSTTANTTSSSATENIHSMTADELWQHYDATREEKKELRRTIKDFEQQFEETTGRKMLKSDRKSIEDTYALYKQKKAKLRLIDALFKKQMHA</sequence>
<evidence type="ECO:0000256" key="2">
    <source>
        <dbReference type="SAM" id="Coils"/>
    </source>
</evidence>
<reference evidence="6" key="1">
    <citation type="journal article" date="2014" name="Genome Biol.">
        <title>Genome analysis of a major urban malaria vector mosquito, Anopheles stephensi.</title>
        <authorList>
            <person name="Jiang X."/>
            <person name="Peery A."/>
            <person name="Hall A.B."/>
            <person name="Sharma A."/>
            <person name="Chen X.G."/>
            <person name="Waterhouse R.M."/>
            <person name="Komissarov A."/>
            <person name="Riehle M.M."/>
            <person name="Shouche Y."/>
            <person name="Sharakhova M.V."/>
            <person name="Lawson D."/>
            <person name="Pakpour N."/>
            <person name="Arensburger P."/>
            <person name="Davidson V.L."/>
            <person name="Eiglmeier K."/>
            <person name="Emrich S."/>
            <person name="George P."/>
            <person name="Kennedy R.C."/>
            <person name="Mane S.P."/>
            <person name="Maslen G."/>
            <person name="Oringanje C."/>
            <person name="Qi Y."/>
            <person name="Settlage R."/>
            <person name="Tojo M."/>
            <person name="Tubio J.M."/>
            <person name="Unger M.F."/>
            <person name="Wang B."/>
            <person name="Vernick K.D."/>
            <person name="Ribeiro J.M."/>
            <person name="James A.A."/>
            <person name="Michel K."/>
            <person name="Riehle M.A."/>
            <person name="Luckhart S."/>
            <person name="Sharakhov I.V."/>
            <person name="Tu Z."/>
        </authorList>
    </citation>
    <scope>NUCLEOTIDE SEQUENCE [LARGE SCALE GENOMIC DNA]</scope>
    <source>
        <strain evidence="6">Indian</strain>
    </source>
</reference>
<keyword evidence="2" id="KW-0175">Coiled coil</keyword>
<dbReference type="VEuPathDB" id="VectorBase:ASTEI20_038867"/>
<dbReference type="VEuPathDB" id="VectorBase:ASTE009526"/>
<organism evidence="5 6">
    <name type="scientific">Anopheles stephensi</name>
    <name type="common">Indo-Pakistan malaria mosquito</name>
    <dbReference type="NCBI Taxonomy" id="30069"/>
    <lineage>
        <taxon>Eukaryota</taxon>
        <taxon>Metazoa</taxon>
        <taxon>Ecdysozoa</taxon>
        <taxon>Arthropoda</taxon>
        <taxon>Hexapoda</taxon>
        <taxon>Insecta</taxon>
        <taxon>Pterygota</taxon>
        <taxon>Neoptera</taxon>
        <taxon>Endopterygota</taxon>
        <taxon>Diptera</taxon>
        <taxon>Nematocera</taxon>
        <taxon>Culicoidea</taxon>
        <taxon>Culicidae</taxon>
        <taxon>Anophelinae</taxon>
        <taxon>Anopheles</taxon>
    </lineage>
</organism>
<accession>A0A182YSU0</accession>
<feature type="compositionally biased region" description="Low complexity" evidence="3">
    <location>
        <begin position="112"/>
        <end position="143"/>
    </location>
</feature>
<protein>
    <recommendedName>
        <fullName evidence="4">FAM13A-like domain-containing protein</fullName>
    </recommendedName>
</protein>
<dbReference type="VEuPathDB" id="VectorBase:ASTEI11526"/>
<evidence type="ECO:0000256" key="3">
    <source>
        <dbReference type="SAM" id="MobiDB-lite"/>
    </source>
</evidence>
<evidence type="ECO:0000313" key="6">
    <source>
        <dbReference type="Proteomes" id="UP000076408"/>
    </source>
</evidence>
<dbReference type="Pfam" id="PF26116">
    <property type="entry name" value="FAM13A"/>
    <property type="match status" value="1"/>
</dbReference>
<feature type="domain" description="FAM13A-like" evidence="4">
    <location>
        <begin position="179"/>
        <end position="247"/>
    </location>
</feature>
<feature type="region of interest" description="Disordered" evidence="3">
    <location>
        <begin position="112"/>
        <end position="171"/>
    </location>
</feature>